<keyword evidence="3" id="KW-1185">Reference proteome</keyword>
<protein>
    <submittedName>
        <fullName evidence="2">Uncharacterized protein</fullName>
    </submittedName>
</protein>
<proteinExistence type="predicted"/>
<sequence length="23" mass="2187">MAMFAAAQASSAGKADTDALGSD</sequence>
<dbReference type="Proteomes" id="UP000177622">
    <property type="component" value="Unassembled WGS sequence"/>
</dbReference>
<evidence type="ECO:0000256" key="1">
    <source>
        <dbReference type="SAM" id="MobiDB-lite"/>
    </source>
</evidence>
<gene>
    <name evidence="2" type="ORF">PENARI_c015G01357</name>
</gene>
<dbReference type="EMBL" id="LXJU01000015">
    <property type="protein sequence ID" value="OGE51003.1"/>
    <property type="molecule type" value="Genomic_DNA"/>
</dbReference>
<organism evidence="2 3">
    <name type="scientific">Penicillium arizonense</name>
    <dbReference type="NCBI Taxonomy" id="1835702"/>
    <lineage>
        <taxon>Eukaryota</taxon>
        <taxon>Fungi</taxon>
        <taxon>Dikarya</taxon>
        <taxon>Ascomycota</taxon>
        <taxon>Pezizomycotina</taxon>
        <taxon>Eurotiomycetes</taxon>
        <taxon>Eurotiomycetidae</taxon>
        <taxon>Eurotiales</taxon>
        <taxon>Aspergillaceae</taxon>
        <taxon>Penicillium</taxon>
    </lineage>
</organism>
<evidence type="ECO:0000313" key="3">
    <source>
        <dbReference type="Proteomes" id="UP000177622"/>
    </source>
</evidence>
<comment type="caution">
    <text evidence="2">The sequence shown here is derived from an EMBL/GenBank/DDBJ whole genome shotgun (WGS) entry which is preliminary data.</text>
</comment>
<feature type="compositionally biased region" description="Low complexity" evidence="1">
    <location>
        <begin position="1"/>
        <end position="14"/>
    </location>
</feature>
<evidence type="ECO:0000313" key="2">
    <source>
        <dbReference type="EMBL" id="OGE51003.1"/>
    </source>
</evidence>
<dbReference type="AlphaFoldDB" id="A0A1F5LCR8"/>
<name>A0A1F5LCR8_PENAI</name>
<reference evidence="2 3" key="1">
    <citation type="journal article" date="2016" name="Sci. Rep.">
        <title>Penicillium arizonense, a new, genome sequenced fungal species, reveals a high chemical diversity in secreted metabolites.</title>
        <authorList>
            <person name="Grijseels S."/>
            <person name="Nielsen J.C."/>
            <person name="Randelovic M."/>
            <person name="Nielsen J."/>
            <person name="Nielsen K.F."/>
            <person name="Workman M."/>
            <person name="Frisvad J.C."/>
        </authorList>
    </citation>
    <scope>NUCLEOTIDE SEQUENCE [LARGE SCALE GENOMIC DNA]</scope>
    <source>
        <strain evidence="2 3">CBS 141311</strain>
    </source>
</reference>
<accession>A0A1F5LCR8</accession>
<feature type="region of interest" description="Disordered" evidence="1">
    <location>
        <begin position="1"/>
        <end position="23"/>
    </location>
</feature>